<name>A0A2U3KNG9_9FIRM</name>
<reference evidence="2" key="1">
    <citation type="submission" date="2018-02" db="EMBL/GenBank/DDBJ databases">
        <authorList>
            <person name="Hausmann B."/>
        </authorList>
    </citation>
    <scope>NUCLEOTIDE SEQUENCE [LARGE SCALE GENOMIC DNA]</scope>
    <source>
        <strain evidence="2">Peat soil MAG SbF1</strain>
    </source>
</reference>
<sequence>MVFHYVLTWLILLVLEEIRCGCRKFNGSEGEYCEENSFLWE</sequence>
<dbReference type="Proteomes" id="UP000238916">
    <property type="component" value="Unassembled WGS sequence"/>
</dbReference>
<dbReference type="EMBL" id="OMOF01000160">
    <property type="protein sequence ID" value="SPF41117.1"/>
    <property type="molecule type" value="Genomic_DNA"/>
</dbReference>
<dbReference type="AlphaFoldDB" id="A0A2U3KNG9"/>
<organism evidence="1 2">
    <name type="scientific">Candidatus Desulfosporosinus infrequens</name>
    <dbReference type="NCBI Taxonomy" id="2043169"/>
    <lineage>
        <taxon>Bacteria</taxon>
        <taxon>Bacillati</taxon>
        <taxon>Bacillota</taxon>
        <taxon>Clostridia</taxon>
        <taxon>Eubacteriales</taxon>
        <taxon>Desulfitobacteriaceae</taxon>
        <taxon>Desulfosporosinus</taxon>
    </lineage>
</organism>
<gene>
    <name evidence="1" type="ORF">SBF1_2420010</name>
</gene>
<proteinExistence type="predicted"/>
<evidence type="ECO:0000313" key="1">
    <source>
        <dbReference type="EMBL" id="SPF41117.1"/>
    </source>
</evidence>
<protein>
    <submittedName>
        <fullName evidence="1">Uncharacterized protein</fullName>
    </submittedName>
</protein>
<evidence type="ECO:0000313" key="2">
    <source>
        <dbReference type="Proteomes" id="UP000238916"/>
    </source>
</evidence>
<accession>A0A2U3KNG9</accession>